<name>A0A8E0VH77_9TREM</name>
<dbReference type="InterPro" id="IPR002219">
    <property type="entry name" value="PKC_DAG/PE"/>
</dbReference>
<dbReference type="InterPro" id="IPR046349">
    <property type="entry name" value="C1-like_sf"/>
</dbReference>
<feature type="domain" description="Phorbol-ester/DAG-type" evidence="3">
    <location>
        <begin position="96"/>
        <end position="127"/>
    </location>
</feature>
<dbReference type="FunFam" id="3.30.60.20:FF:000006">
    <property type="entry name" value="Protein kinase C"/>
    <property type="match status" value="1"/>
</dbReference>
<dbReference type="GO" id="GO:0035556">
    <property type="term" value="P:intracellular signal transduction"/>
    <property type="evidence" value="ECO:0007669"/>
    <property type="project" value="TreeGrafter"/>
</dbReference>
<dbReference type="PANTHER" id="PTHR22968:SF14">
    <property type="entry name" value="PROTEIN KINASE C"/>
    <property type="match status" value="1"/>
</dbReference>
<dbReference type="GO" id="GO:0016020">
    <property type="term" value="C:membrane"/>
    <property type="evidence" value="ECO:0007669"/>
    <property type="project" value="UniProtKB-SubCell"/>
</dbReference>
<dbReference type="GO" id="GO:0008270">
    <property type="term" value="F:zinc ion binding"/>
    <property type="evidence" value="ECO:0007669"/>
    <property type="project" value="UniProtKB-KW"/>
</dbReference>
<sequence length="191" mass="21749">MSANTNNLEVSNRRAFARRGALRQKNVTVVKGHEFAARFLKQFTFCGHCKDFIWGLGIQGVQCNICQFTVHKRCFELVNFQCPGADTGPDSDYQNKHQFTICTYTSPTFCDHCGSLLYGLFHQGYKCKSKYYSLKLSHVLGSFEIAVASFCQTKYLVFVDVCNYMLITAYQLLISATFFGCRQHSDMLDCI</sequence>
<dbReference type="Proteomes" id="UP000728185">
    <property type="component" value="Unassembled WGS sequence"/>
</dbReference>
<dbReference type="GO" id="GO:0004674">
    <property type="term" value="F:protein serine/threonine kinase activity"/>
    <property type="evidence" value="ECO:0007669"/>
    <property type="project" value="UniProtKB-KW"/>
</dbReference>
<keyword evidence="2" id="KW-0862">Zinc</keyword>
<evidence type="ECO:0000313" key="5">
    <source>
        <dbReference type="Proteomes" id="UP000728185"/>
    </source>
</evidence>
<dbReference type="GO" id="GO:0007200">
    <property type="term" value="P:phospholipase C-activating G protein-coupled receptor signaling pathway"/>
    <property type="evidence" value="ECO:0007669"/>
    <property type="project" value="TreeGrafter"/>
</dbReference>
<feature type="domain" description="Phorbol-ester/DAG-type" evidence="3">
    <location>
        <begin position="32"/>
        <end position="82"/>
    </location>
</feature>
<dbReference type="PROSITE" id="PS00479">
    <property type="entry name" value="ZF_DAG_PE_1"/>
    <property type="match status" value="1"/>
</dbReference>
<dbReference type="GO" id="GO:0005829">
    <property type="term" value="C:cytosol"/>
    <property type="evidence" value="ECO:0007669"/>
    <property type="project" value="TreeGrafter"/>
</dbReference>
<dbReference type="InterPro" id="IPR020454">
    <property type="entry name" value="DAG/PE-bd"/>
</dbReference>
<dbReference type="AlphaFoldDB" id="A0A8E0VH77"/>
<organism evidence="4 5">
    <name type="scientific">Fasciolopsis buskii</name>
    <dbReference type="NCBI Taxonomy" id="27845"/>
    <lineage>
        <taxon>Eukaryota</taxon>
        <taxon>Metazoa</taxon>
        <taxon>Spiralia</taxon>
        <taxon>Lophotrochozoa</taxon>
        <taxon>Platyhelminthes</taxon>
        <taxon>Trematoda</taxon>
        <taxon>Digenea</taxon>
        <taxon>Plagiorchiida</taxon>
        <taxon>Echinostomata</taxon>
        <taxon>Echinostomatoidea</taxon>
        <taxon>Fasciolidae</taxon>
        <taxon>Fasciolopsis</taxon>
    </lineage>
</organism>
<protein>
    <submittedName>
        <fullName evidence="4">Prkca protein</fullName>
    </submittedName>
</protein>
<keyword evidence="1" id="KW-0479">Metal-binding</keyword>
<dbReference type="PANTHER" id="PTHR22968">
    <property type="entry name" value="PROTEIN KINASE C, MU"/>
    <property type="match status" value="1"/>
</dbReference>
<evidence type="ECO:0000313" key="4">
    <source>
        <dbReference type="EMBL" id="KAA0185702.1"/>
    </source>
</evidence>
<evidence type="ECO:0000256" key="1">
    <source>
        <dbReference type="ARBA" id="ARBA00022723"/>
    </source>
</evidence>
<comment type="caution">
    <text evidence="4">The sequence shown here is derived from an EMBL/GenBank/DDBJ whole genome shotgun (WGS) entry which is preliminary data.</text>
</comment>
<dbReference type="OrthoDB" id="63267at2759"/>
<gene>
    <name evidence="4" type="ORF">FBUS_04724</name>
</gene>
<accession>A0A8E0VH77</accession>
<reference evidence="4" key="1">
    <citation type="submission" date="2019-05" db="EMBL/GenBank/DDBJ databases">
        <title>Annotation for the trematode Fasciolopsis buski.</title>
        <authorList>
            <person name="Choi Y.-J."/>
        </authorList>
    </citation>
    <scope>NUCLEOTIDE SEQUENCE</scope>
    <source>
        <strain evidence="4">HT</strain>
        <tissue evidence="4">Whole worm</tissue>
    </source>
</reference>
<dbReference type="PRINTS" id="PR00008">
    <property type="entry name" value="DAGPEDOMAIN"/>
</dbReference>
<proteinExistence type="predicted"/>
<keyword evidence="5" id="KW-1185">Reference proteome</keyword>
<evidence type="ECO:0000256" key="2">
    <source>
        <dbReference type="ARBA" id="ARBA00022833"/>
    </source>
</evidence>
<dbReference type="SMART" id="SM00109">
    <property type="entry name" value="C1"/>
    <property type="match status" value="2"/>
</dbReference>
<dbReference type="SUPFAM" id="SSF57889">
    <property type="entry name" value="Cysteine-rich domain"/>
    <property type="match status" value="2"/>
</dbReference>
<dbReference type="PROSITE" id="PS50081">
    <property type="entry name" value="ZF_DAG_PE_2"/>
    <property type="match status" value="2"/>
</dbReference>
<dbReference type="EMBL" id="LUCM01010278">
    <property type="protein sequence ID" value="KAA0185702.1"/>
    <property type="molecule type" value="Genomic_DNA"/>
</dbReference>
<dbReference type="Pfam" id="PF00130">
    <property type="entry name" value="C1_1"/>
    <property type="match status" value="2"/>
</dbReference>
<evidence type="ECO:0000259" key="3">
    <source>
        <dbReference type="PROSITE" id="PS50081"/>
    </source>
</evidence>
<dbReference type="Gene3D" id="3.30.60.20">
    <property type="match status" value="2"/>
</dbReference>